<protein>
    <submittedName>
        <fullName evidence="1">Xanthine dehydrogenase accessory protein XdhC</fullName>
    </submittedName>
</protein>
<reference evidence="1 2" key="1">
    <citation type="journal article" date="2018" name="Nat. Biotechnol.">
        <title>A standardized bacterial taxonomy based on genome phylogeny substantially revises the tree of life.</title>
        <authorList>
            <person name="Parks D.H."/>
            <person name="Chuvochina M."/>
            <person name="Waite D.W."/>
            <person name="Rinke C."/>
            <person name="Skarshewski A."/>
            <person name="Chaumeil P.A."/>
            <person name="Hugenholtz P."/>
        </authorList>
    </citation>
    <scope>NUCLEOTIDE SEQUENCE [LARGE SCALE GENOMIC DNA]</scope>
    <source>
        <strain evidence="1">UBA9851</strain>
    </source>
</reference>
<comment type="caution">
    <text evidence="1">The sequence shown here is derived from an EMBL/GenBank/DDBJ whole genome shotgun (WGS) entry which is preliminary data.</text>
</comment>
<gene>
    <name evidence="1" type="ORF">DCL06_03345</name>
</gene>
<evidence type="ECO:0000313" key="2">
    <source>
        <dbReference type="Proteomes" id="UP000260925"/>
    </source>
</evidence>
<dbReference type="AlphaFoldDB" id="A0A3B9QSY7"/>
<name>A0A3B9QSY7_9CORY</name>
<feature type="non-terminal residue" evidence="1">
    <location>
        <position position="35"/>
    </location>
</feature>
<dbReference type="EMBL" id="DMDD01000076">
    <property type="protein sequence ID" value="HAF72090.1"/>
    <property type="molecule type" value="Genomic_DNA"/>
</dbReference>
<dbReference type="Proteomes" id="UP000260925">
    <property type="component" value="Unassembled WGS sequence"/>
</dbReference>
<accession>A0A3B9QSY7</accession>
<sequence>MSWVADAADLRARRVPSILVTLVARRGHAPREAGA</sequence>
<proteinExistence type="predicted"/>
<organism evidence="1 2">
    <name type="scientific">Corynebacterium variabile</name>
    <dbReference type="NCBI Taxonomy" id="1727"/>
    <lineage>
        <taxon>Bacteria</taxon>
        <taxon>Bacillati</taxon>
        <taxon>Actinomycetota</taxon>
        <taxon>Actinomycetes</taxon>
        <taxon>Mycobacteriales</taxon>
        <taxon>Corynebacteriaceae</taxon>
        <taxon>Corynebacterium</taxon>
    </lineage>
</organism>
<evidence type="ECO:0000313" key="1">
    <source>
        <dbReference type="EMBL" id="HAF72090.1"/>
    </source>
</evidence>